<dbReference type="Gene3D" id="3.90.320.10">
    <property type="match status" value="1"/>
</dbReference>
<dbReference type="PANTHER" id="PTHR47526:SF4">
    <property type="entry name" value="SWIM-TYPE DOMAIN-CONTAINING PROTEIN"/>
    <property type="match status" value="1"/>
</dbReference>
<feature type="domain" description="YqaJ viral recombinase" evidence="1">
    <location>
        <begin position="315"/>
        <end position="442"/>
    </location>
</feature>
<dbReference type="Pfam" id="PF09588">
    <property type="entry name" value="YqaJ"/>
    <property type="match status" value="1"/>
</dbReference>
<dbReference type="PANTHER" id="PTHR47526">
    <property type="entry name" value="ATP-DEPENDENT DNA HELICASE"/>
    <property type="match status" value="1"/>
</dbReference>
<dbReference type="InterPro" id="IPR011604">
    <property type="entry name" value="PDDEXK-like_dom_sf"/>
</dbReference>
<dbReference type="SUPFAM" id="SSF52980">
    <property type="entry name" value="Restriction endonuclease-like"/>
    <property type="match status" value="1"/>
</dbReference>
<dbReference type="Proteomes" id="UP000823561">
    <property type="component" value="Chromosome 7"/>
</dbReference>
<name>A0AAV6GSB5_9TELE</name>
<comment type="caution">
    <text evidence="2">The sequence shown here is derived from an EMBL/GenBank/DDBJ whole genome shotgun (WGS) entry which is preliminary data.</text>
</comment>
<dbReference type="CDD" id="cd22343">
    <property type="entry name" value="PDDEXK_lambda_exonuclease-like"/>
    <property type="match status" value="1"/>
</dbReference>
<evidence type="ECO:0000313" key="3">
    <source>
        <dbReference type="Proteomes" id="UP000823561"/>
    </source>
</evidence>
<keyword evidence="3" id="KW-1185">Reference proteome</keyword>
<evidence type="ECO:0000259" key="1">
    <source>
        <dbReference type="Pfam" id="PF09588"/>
    </source>
</evidence>
<gene>
    <name evidence="2" type="ORF">AALO_G00090970</name>
</gene>
<accession>A0AAV6GSB5</accession>
<protein>
    <recommendedName>
        <fullName evidence="1">YqaJ viral recombinase domain-containing protein</fullName>
    </recommendedName>
</protein>
<organism evidence="2 3">
    <name type="scientific">Alosa alosa</name>
    <name type="common">allis shad</name>
    <dbReference type="NCBI Taxonomy" id="278164"/>
    <lineage>
        <taxon>Eukaryota</taxon>
        <taxon>Metazoa</taxon>
        <taxon>Chordata</taxon>
        <taxon>Craniata</taxon>
        <taxon>Vertebrata</taxon>
        <taxon>Euteleostomi</taxon>
        <taxon>Actinopterygii</taxon>
        <taxon>Neopterygii</taxon>
        <taxon>Teleostei</taxon>
        <taxon>Clupei</taxon>
        <taxon>Clupeiformes</taxon>
        <taxon>Clupeoidei</taxon>
        <taxon>Clupeidae</taxon>
        <taxon>Alosa</taxon>
    </lineage>
</organism>
<dbReference type="InterPro" id="IPR011335">
    <property type="entry name" value="Restrct_endonuc-II-like"/>
</dbReference>
<dbReference type="GO" id="GO:0006281">
    <property type="term" value="P:DNA repair"/>
    <property type="evidence" value="ECO:0007669"/>
    <property type="project" value="UniProtKB-ARBA"/>
</dbReference>
<reference evidence="2" key="1">
    <citation type="submission" date="2020-10" db="EMBL/GenBank/DDBJ databases">
        <title>Chromosome-scale genome assembly of the Allis shad, Alosa alosa.</title>
        <authorList>
            <person name="Margot Z."/>
            <person name="Christophe K."/>
            <person name="Cabau C."/>
            <person name="Louis A."/>
            <person name="Berthelot C."/>
            <person name="Parey E."/>
            <person name="Roest Crollius H."/>
            <person name="Montfort J."/>
            <person name="Robinson-Rechavi M."/>
            <person name="Bucao C."/>
            <person name="Bouchez O."/>
            <person name="Gislard M."/>
            <person name="Lluch J."/>
            <person name="Milhes M."/>
            <person name="Lampietro C."/>
            <person name="Lopez Roques C."/>
            <person name="Donnadieu C."/>
            <person name="Braasch I."/>
            <person name="Desvignes T."/>
            <person name="Postlethwait J."/>
            <person name="Bobe J."/>
            <person name="Guiguen Y."/>
        </authorList>
    </citation>
    <scope>NUCLEOTIDE SEQUENCE</scope>
    <source>
        <strain evidence="2">M-15738</strain>
        <tissue evidence="2">Blood</tissue>
    </source>
</reference>
<sequence length="528" mass="59161">MQSFPVGNPDRLGAGEGSGLLTSILVCAVDTQKHHFSTDSMIWNILKSYQMGQKSLSNVFGYLVCGVSAYTPEQFRSYKSLESHVQFTNGWVQELQIIKPANSGNTVIRTKVLHSQRINETPLKPWVIIANDGQVSCAHCTCMAGIAEACTHVGALWFKIEAAVRIRGNKTVTDVPAYWKIPAGINKVHGEVAHKMDFTSAKAQRIALDRVINDNSPMPGLRTRASRHTPQATLDDLSSLLPVLHKHRAVCMSTMETYFHDYADPVQPAVMPKPLQDRLRDPQFDNAPLAVLLQHCETVKDIAAVSKEQANIISSHTKQQHKSSACTVDYTRWGIEHEETARSVYQAKQAPHHIDLKIELSGFCINPEFPQVGASPDGMLHCICCGKGCLETKCPAKHKNNTVQEACDGDRDFCLQLVDNTYQLKQGHRYYTQVQTQIFVTESKYCDFMVWTQKDLIVVRGMPDVRFWKSCLQKAQEFLLKVSLPELICRHYTQDASTPQTSRVMAVKSPNTVTVPQVRGQKRARELE</sequence>
<evidence type="ECO:0000313" key="2">
    <source>
        <dbReference type="EMBL" id="KAG5277750.1"/>
    </source>
</evidence>
<dbReference type="AlphaFoldDB" id="A0AAV6GSB5"/>
<dbReference type="InterPro" id="IPR019080">
    <property type="entry name" value="YqaJ_viral_recombinase"/>
</dbReference>
<proteinExistence type="predicted"/>
<dbReference type="EMBL" id="JADWDJ010000007">
    <property type="protein sequence ID" value="KAG5277750.1"/>
    <property type="molecule type" value="Genomic_DNA"/>
</dbReference>